<feature type="binding site" evidence="13">
    <location>
        <position position="11"/>
    </location>
    <ligand>
        <name>ATP</name>
        <dbReference type="ChEBI" id="CHEBI:30616"/>
    </ligand>
</feature>
<protein>
    <recommendedName>
        <fullName evidence="13">Multifunctional CCA protein</fullName>
    </recommendedName>
    <domain>
        <recommendedName>
            <fullName evidence="13">CCA-adding enzyme</fullName>
            <ecNumber evidence="13">2.7.7.72</ecNumber>
        </recommendedName>
        <alternativeName>
            <fullName evidence="13">CCA tRNA nucleotidyltransferase</fullName>
        </alternativeName>
        <alternativeName>
            <fullName evidence="13">tRNA CCA-pyrophosphorylase</fullName>
        </alternativeName>
        <alternativeName>
            <fullName evidence="13">tRNA adenylyl-/cytidylyl-transferase</fullName>
        </alternativeName>
        <alternativeName>
            <fullName evidence="13">tRNA nucleotidyltransferase</fullName>
        </alternativeName>
        <alternativeName>
            <fullName evidence="13">tRNA-NT</fullName>
        </alternativeName>
    </domain>
    <domain>
        <recommendedName>
            <fullName evidence="13">2'-nucleotidase</fullName>
            <ecNumber evidence="13">3.1.3.-</ecNumber>
        </recommendedName>
    </domain>
    <domain>
        <recommendedName>
            <fullName evidence="13">2',3'-cyclic phosphodiesterase</fullName>
            <ecNumber evidence="13">3.1.4.-</ecNumber>
        </recommendedName>
    </domain>
    <domain>
        <recommendedName>
            <fullName evidence="13">Phosphatase</fullName>
        </recommendedName>
    </domain>
</protein>
<feature type="binding site" evidence="13">
    <location>
        <position position="141"/>
    </location>
    <ligand>
        <name>ATP</name>
        <dbReference type="ChEBI" id="CHEBI:30616"/>
    </ligand>
</feature>
<dbReference type="GO" id="GO:0004112">
    <property type="term" value="F:cyclic-nucleotide phosphodiesterase activity"/>
    <property type="evidence" value="ECO:0007669"/>
    <property type="project" value="UniProtKB-UniRule"/>
</dbReference>
<dbReference type="PANTHER" id="PTHR47545:SF1">
    <property type="entry name" value="MULTIFUNCTIONAL CCA PROTEIN"/>
    <property type="match status" value="1"/>
</dbReference>
<evidence type="ECO:0000256" key="4">
    <source>
        <dbReference type="ARBA" id="ARBA00022695"/>
    </source>
</evidence>
<dbReference type="Pfam" id="PF01966">
    <property type="entry name" value="HD"/>
    <property type="match status" value="1"/>
</dbReference>
<dbReference type="EC" id="3.1.4.-" evidence="13"/>
<evidence type="ECO:0000256" key="9">
    <source>
        <dbReference type="ARBA" id="ARBA00022840"/>
    </source>
</evidence>
<proteinExistence type="inferred from homology"/>
<dbReference type="EC" id="2.7.7.72" evidence="13"/>
<evidence type="ECO:0000256" key="1">
    <source>
        <dbReference type="ARBA" id="ARBA00022596"/>
    </source>
</evidence>
<feature type="binding site" evidence="13">
    <location>
        <position position="21"/>
    </location>
    <ligand>
        <name>Mg(2+)</name>
        <dbReference type="ChEBI" id="CHEBI:18420"/>
    </ligand>
</feature>
<dbReference type="InterPro" id="IPR012006">
    <property type="entry name" value="CCA_bact"/>
</dbReference>
<feature type="binding site" evidence="13">
    <location>
        <position position="91"/>
    </location>
    <ligand>
        <name>ATP</name>
        <dbReference type="ChEBI" id="CHEBI:30616"/>
    </ligand>
</feature>
<feature type="binding site" evidence="13">
    <location>
        <position position="23"/>
    </location>
    <ligand>
        <name>Mg(2+)</name>
        <dbReference type="ChEBI" id="CHEBI:18420"/>
    </ligand>
</feature>
<dbReference type="HAMAP" id="MF_01261">
    <property type="entry name" value="CCA_bact_type1"/>
    <property type="match status" value="1"/>
</dbReference>
<dbReference type="InterPro" id="IPR043519">
    <property type="entry name" value="NT_sf"/>
</dbReference>
<sequence>MQTFIVGGAVRDILMGLKPSDFDYVVVGSTPERMLELGYRQVGADFPVFLHPETGEEYALARTERKSGSGYKGFIVHTSPDVTLEEDLGRRDLTINAMAVDDTDHIVDPYGGQDDIRNKVLRHVRAEAFMEDPVRVLRLARFAARYTDFTVDSKTLVLCQKMVAAGELNHLVAERVWQELAKGLMEREPSRMFKVLRACGALEVLLPELARLDGVPQPAAHHPEVDTFVHVMMVVDLAAERGESLEVRFAALMHDLGKGVTPPELWPAHHDHDEEGVPLVEALCDRLKVPSVCRELAVAMSREHTRIHRTKELKATSMVHLFKRVDAFRRPDRFEGLLRACECDARGRLGFENREYPQADMLRTALKAAQSVNAGEVAKSCKETKHIPERIHGERTRKVKAALAQL</sequence>
<feature type="binding site" evidence="13">
    <location>
        <position position="8"/>
    </location>
    <ligand>
        <name>ATP</name>
        <dbReference type="ChEBI" id="CHEBI:30616"/>
    </ligand>
</feature>
<evidence type="ECO:0000256" key="7">
    <source>
        <dbReference type="ARBA" id="ARBA00022800"/>
    </source>
</evidence>
<comment type="subunit">
    <text evidence="13">Monomer. Can also form homodimers and oligomers.</text>
</comment>
<keyword evidence="4 13" id="KW-0548">Nucleotidyltransferase</keyword>
<dbReference type="GO" id="GO:0004810">
    <property type="term" value="F:CCA tRNA nucleotidyltransferase activity"/>
    <property type="evidence" value="ECO:0007669"/>
    <property type="project" value="UniProtKB-UniRule"/>
</dbReference>
<dbReference type="GO" id="GO:0001680">
    <property type="term" value="P:tRNA 3'-terminal CCA addition"/>
    <property type="evidence" value="ECO:0007669"/>
    <property type="project" value="UniProtKB-UniRule"/>
</dbReference>
<dbReference type="GO" id="GO:0000049">
    <property type="term" value="F:tRNA binding"/>
    <property type="evidence" value="ECO:0007669"/>
    <property type="project" value="UniProtKB-UniRule"/>
</dbReference>
<dbReference type="InterPro" id="IPR032828">
    <property type="entry name" value="PolyA_RNA-bd"/>
</dbReference>
<keyword evidence="1 13" id="KW-0533">Nickel</keyword>
<comment type="caution">
    <text evidence="15">The sequence shown here is derived from an EMBL/GenBank/DDBJ whole genome shotgun (WGS) entry which is preliminary data.</text>
</comment>
<evidence type="ECO:0000256" key="3">
    <source>
        <dbReference type="ARBA" id="ARBA00022694"/>
    </source>
</evidence>
<feature type="binding site" evidence="13">
    <location>
        <position position="91"/>
    </location>
    <ligand>
        <name>CTP</name>
        <dbReference type="ChEBI" id="CHEBI:37563"/>
    </ligand>
</feature>
<dbReference type="Gene3D" id="1.10.3090.10">
    <property type="entry name" value="cca-adding enzyme, domain 2"/>
    <property type="match status" value="1"/>
</dbReference>
<dbReference type="Proteomes" id="UP000060630">
    <property type="component" value="Unassembled WGS sequence"/>
</dbReference>
<feature type="binding site" evidence="13">
    <location>
        <position position="141"/>
    </location>
    <ligand>
        <name>CTP</name>
        <dbReference type="ChEBI" id="CHEBI:37563"/>
    </ligand>
</feature>
<keyword evidence="11 13" id="KW-0694">RNA-binding</keyword>
<dbReference type="SMART" id="SM00471">
    <property type="entry name" value="HDc"/>
    <property type="match status" value="1"/>
</dbReference>
<dbReference type="PANTHER" id="PTHR47545">
    <property type="entry name" value="MULTIFUNCTIONAL CCA PROTEIN"/>
    <property type="match status" value="1"/>
</dbReference>
<keyword evidence="3 13" id="KW-0819">tRNA processing</keyword>
<evidence type="ECO:0000259" key="14">
    <source>
        <dbReference type="PROSITE" id="PS51831"/>
    </source>
</evidence>
<dbReference type="InterPro" id="IPR006674">
    <property type="entry name" value="HD_domain"/>
</dbReference>
<dbReference type="InterPro" id="IPR002646">
    <property type="entry name" value="PolA_pol_head_dom"/>
</dbReference>
<evidence type="ECO:0000256" key="13">
    <source>
        <dbReference type="HAMAP-Rule" id="MF_01261"/>
    </source>
</evidence>
<dbReference type="PIRSF" id="PIRSF000813">
    <property type="entry name" value="CCA_bact"/>
    <property type="match status" value="1"/>
</dbReference>
<dbReference type="InterPro" id="IPR050124">
    <property type="entry name" value="tRNA_CCA-adding_enzyme"/>
</dbReference>
<dbReference type="InterPro" id="IPR003607">
    <property type="entry name" value="HD/PDEase_dom"/>
</dbReference>
<feature type="binding site" evidence="13">
    <location>
        <position position="11"/>
    </location>
    <ligand>
        <name>CTP</name>
        <dbReference type="ChEBI" id="CHEBI:37563"/>
    </ligand>
</feature>
<feature type="domain" description="HD" evidence="14">
    <location>
        <begin position="227"/>
        <end position="328"/>
    </location>
</feature>
<comment type="cofactor">
    <cofactor evidence="13">
        <name>Ni(2+)</name>
        <dbReference type="ChEBI" id="CHEBI:49786"/>
    </cofactor>
    <text evidence="13">Nickel for phosphatase activity.</text>
</comment>
<dbReference type="SUPFAM" id="SSF81301">
    <property type="entry name" value="Nucleotidyltransferase"/>
    <property type="match status" value="1"/>
</dbReference>
<evidence type="ECO:0000313" key="16">
    <source>
        <dbReference type="Proteomes" id="UP000060630"/>
    </source>
</evidence>
<evidence type="ECO:0000256" key="6">
    <source>
        <dbReference type="ARBA" id="ARBA00022741"/>
    </source>
</evidence>
<evidence type="ECO:0000256" key="12">
    <source>
        <dbReference type="ARBA" id="ARBA00023268"/>
    </source>
</evidence>
<dbReference type="RefSeq" id="WP_060192254.1">
    <property type="nucleotide sequence ID" value="NZ_LPHD01000049.1"/>
</dbReference>
<dbReference type="GO" id="GO:0042245">
    <property type="term" value="P:RNA repair"/>
    <property type="evidence" value="ECO:0007669"/>
    <property type="project" value="UniProtKB-KW"/>
</dbReference>
<gene>
    <name evidence="13" type="primary">cca</name>
    <name evidence="15" type="ORF">WL29_21460</name>
</gene>
<name>A0A119HFH2_9BURK</name>
<feature type="binding site" evidence="13">
    <location>
        <position position="138"/>
    </location>
    <ligand>
        <name>CTP</name>
        <dbReference type="ChEBI" id="CHEBI:37563"/>
    </ligand>
</feature>
<dbReference type="Pfam" id="PF01743">
    <property type="entry name" value="PolyA_pol"/>
    <property type="match status" value="1"/>
</dbReference>
<dbReference type="NCBIfam" id="NF008137">
    <property type="entry name" value="PRK10885.1"/>
    <property type="match status" value="1"/>
</dbReference>
<reference evidence="15 16" key="1">
    <citation type="submission" date="2015-11" db="EMBL/GenBank/DDBJ databases">
        <title>Expanding the genomic diversity of Burkholderia species for the development of highly accurate diagnostics.</title>
        <authorList>
            <person name="Sahl J."/>
            <person name="Keim P."/>
            <person name="Wagner D."/>
        </authorList>
    </citation>
    <scope>NUCLEOTIDE SEQUENCE [LARGE SCALE GENOMIC DNA]</scope>
    <source>
        <strain evidence="15 16">MSMB2087WGS</strain>
    </source>
</reference>
<keyword evidence="12 13" id="KW-0511">Multifunctional enzyme</keyword>
<evidence type="ECO:0000256" key="8">
    <source>
        <dbReference type="ARBA" id="ARBA00022801"/>
    </source>
</evidence>
<keyword evidence="5 13" id="KW-0479">Metal-binding</keyword>
<dbReference type="EMBL" id="LPHD01000049">
    <property type="protein sequence ID" value="KWA83937.1"/>
    <property type="molecule type" value="Genomic_DNA"/>
</dbReference>
<keyword evidence="7 13" id="KW-0692">RNA repair</keyword>
<dbReference type="Gene3D" id="3.30.460.10">
    <property type="entry name" value="Beta Polymerase, domain 2"/>
    <property type="match status" value="1"/>
</dbReference>
<comment type="function">
    <text evidence="13">Catalyzes the addition and repair of the essential 3'-terminal CCA sequence in tRNAs without using a nucleic acid template. Adds these three nucleotides in the order of C, C, and A to the tRNA nucleotide-73, using CTP and ATP as substrates and producing inorganic pyrophosphate. tRNA 3'-terminal CCA addition is required both for tRNA processing and repair. Also involved in tRNA surveillance by mediating tandem CCA addition to generate a CCACCA at the 3' terminus of unstable tRNAs. While stable tRNAs receive only 3'-terminal CCA, unstable tRNAs are marked with CCACCA and rapidly degraded.</text>
</comment>
<feature type="binding site" evidence="13">
    <location>
        <position position="138"/>
    </location>
    <ligand>
        <name>ATP</name>
        <dbReference type="ChEBI" id="CHEBI:30616"/>
    </ligand>
</feature>
<evidence type="ECO:0000313" key="15">
    <source>
        <dbReference type="EMBL" id="KWA83937.1"/>
    </source>
</evidence>
<comment type="miscellaneous">
    <text evidence="13">A single active site specifically recognizes both ATP and CTP and is responsible for their addition.</text>
</comment>
<evidence type="ECO:0000256" key="2">
    <source>
        <dbReference type="ARBA" id="ARBA00022679"/>
    </source>
</evidence>
<dbReference type="Pfam" id="PF12627">
    <property type="entry name" value="PolyA_pol_RNAbd"/>
    <property type="match status" value="1"/>
</dbReference>
<keyword evidence="9 13" id="KW-0067">ATP-binding</keyword>
<evidence type="ECO:0000256" key="10">
    <source>
        <dbReference type="ARBA" id="ARBA00022842"/>
    </source>
</evidence>
<dbReference type="EC" id="3.1.3.-" evidence="13"/>
<evidence type="ECO:0000256" key="11">
    <source>
        <dbReference type="ARBA" id="ARBA00022884"/>
    </source>
</evidence>
<keyword evidence="2 13" id="KW-0808">Transferase</keyword>
<keyword evidence="8 13" id="KW-0378">Hydrolase</keyword>
<dbReference type="GO" id="GO:0005524">
    <property type="term" value="F:ATP binding"/>
    <property type="evidence" value="ECO:0007669"/>
    <property type="project" value="UniProtKB-UniRule"/>
</dbReference>
<dbReference type="CDD" id="cd05398">
    <property type="entry name" value="NT_ClassII-CCAase"/>
    <property type="match status" value="1"/>
</dbReference>
<comment type="domain">
    <text evidence="13">Comprises two domains: an N-terminal domain containing the nucleotidyltransferase activity and a C-terminal HD domain associated with both phosphodiesterase and phosphatase activities.</text>
</comment>
<keyword evidence="10 13" id="KW-0460">Magnesium</keyword>
<comment type="cofactor">
    <cofactor evidence="13">
        <name>Mg(2+)</name>
        <dbReference type="ChEBI" id="CHEBI:18420"/>
    </cofactor>
    <text evidence="13">Magnesium is required for nucleotidyltransferase activity.</text>
</comment>
<dbReference type="CDD" id="cd00077">
    <property type="entry name" value="HDc"/>
    <property type="match status" value="1"/>
</dbReference>
<organism evidence="15 16">
    <name type="scientific">Burkholderia ubonensis</name>
    <dbReference type="NCBI Taxonomy" id="101571"/>
    <lineage>
        <taxon>Bacteria</taxon>
        <taxon>Pseudomonadati</taxon>
        <taxon>Pseudomonadota</taxon>
        <taxon>Betaproteobacteria</taxon>
        <taxon>Burkholderiales</taxon>
        <taxon>Burkholderiaceae</taxon>
        <taxon>Burkholderia</taxon>
        <taxon>Burkholderia cepacia complex</taxon>
    </lineage>
</organism>
<comment type="similarity">
    <text evidence="13">Belongs to the tRNA nucleotidyltransferase/poly(A) polymerase family. Bacterial CCA-adding enzyme type 1 subfamily.</text>
</comment>
<dbReference type="GO" id="GO:0000287">
    <property type="term" value="F:magnesium ion binding"/>
    <property type="evidence" value="ECO:0007669"/>
    <property type="project" value="UniProtKB-UniRule"/>
</dbReference>
<dbReference type="SUPFAM" id="SSF81891">
    <property type="entry name" value="Poly A polymerase C-terminal region-like"/>
    <property type="match status" value="1"/>
</dbReference>
<dbReference type="GO" id="GO:0016791">
    <property type="term" value="F:phosphatase activity"/>
    <property type="evidence" value="ECO:0007669"/>
    <property type="project" value="UniProtKB-UniRule"/>
</dbReference>
<dbReference type="GO" id="GO:0160016">
    <property type="term" value="F:CCACCA tRNA nucleotidyltransferase activity"/>
    <property type="evidence" value="ECO:0007669"/>
    <property type="project" value="RHEA"/>
</dbReference>
<dbReference type="AlphaFoldDB" id="A0A119HFH2"/>
<keyword evidence="6 13" id="KW-0547">Nucleotide-binding</keyword>
<feature type="binding site" evidence="13">
    <location>
        <position position="8"/>
    </location>
    <ligand>
        <name>CTP</name>
        <dbReference type="ChEBI" id="CHEBI:37563"/>
    </ligand>
</feature>
<dbReference type="PROSITE" id="PS51831">
    <property type="entry name" value="HD"/>
    <property type="match status" value="1"/>
</dbReference>
<accession>A0A119HFH2</accession>
<evidence type="ECO:0000256" key="5">
    <source>
        <dbReference type="ARBA" id="ARBA00022723"/>
    </source>
</evidence>
<comment type="catalytic activity">
    <reaction evidence="13">
        <text>a tRNA precursor + 2 CTP + ATP = a tRNA with a 3' CCA end + 3 diphosphate</text>
        <dbReference type="Rhea" id="RHEA:14433"/>
        <dbReference type="Rhea" id="RHEA-COMP:10465"/>
        <dbReference type="Rhea" id="RHEA-COMP:10468"/>
        <dbReference type="ChEBI" id="CHEBI:30616"/>
        <dbReference type="ChEBI" id="CHEBI:33019"/>
        <dbReference type="ChEBI" id="CHEBI:37563"/>
        <dbReference type="ChEBI" id="CHEBI:74896"/>
        <dbReference type="ChEBI" id="CHEBI:83071"/>
        <dbReference type="EC" id="2.7.7.72"/>
    </reaction>
</comment>
<comment type="catalytic activity">
    <reaction evidence="13">
        <text>a tRNA with a 3' CCA end + 2 CTP + ATP = a tRNA with a 3' CCACCA end + 3 diphosphate</text>
        <dbReference type="Rhea" id="RHEA:76235"/>
        <dbReference type="Rhea" id="RHEA-COMP:10468"/>
        <dbReference type="Rhea" id="RHEA-COMP:18655"/>
        <dbReference type="ChEBI" id="CHEBI:30616"/>
        <dbReference type="ChEBI" id="CHEBI:33019"/>
        <dbReference type="ChEBI" id="CHEBI:37563"/>
        <dbReference type="ChEBI" id="CHEBI:83071"/>
        <dbReference type="ChEBI" id="CHEBI:195187"/>
    </reaction>
</comment>